<protein>
    <recommendedName>
        <fullName evidence="1">Methyltransferase type 12 domain-containing protein</fullName>
    </recommendedName>
</protein>
<dbReference type="Pfam" id="PF08242">
    <property type="entry name" value="Methyltransf_12"/>
    <property type="match status" value="1"/>
</dbReference>
<dbReference type="CDD" id="cd02440">
    <property type="entry name" value="AdoMet_MTases"/>
    <property type="match status" value="1"/>
</dbReference>
<dbReference type="Gene3D" id="3.40.50.150">
    <property type="entry name" value="Vaccinia Virus protein VP39"/>
    <property type="match status" value="1"/>
</dbReference>
<dbReference type="EMBL" id="BSRI01000001">
    <property type="protein sequence ID" value="GLV54382.1"/>
    <property type="molecule type" value="Genomic_DNA"/>
</dbReference>
<keyword evidence="3" id="KW-1185">Reference proteome</keyword>
<feature type="domain" description="Methyltransferase type 12" evidence="1">
    <location>
        <begin position="37"/>
        <end position="133"/>
    </location>
</feature>
<dbReference type="PANTHER" id="PTHR43861">
    <property type="entry name" value="TRANS-ACONITATE 2-METHYLTRANSFERASE-RELATED"/>
    <property type="match status" value="1"/>
</dbReference>
<evidence type="ECO:0000313" key="3">
    <source>
        <dbReference type="Proteomes" id="UP001344906"/>
    </source>
</evidence>
<dbReference type="Proteomes" id="UP001344906">
    <property type="component" value="Unassembled WGS sequence"/>
</dbReference>
<dbReference type="SUPFAM" id="SSF53335">
    <property type="entry name" value="S-adenosyl-L-methionine-dependent methyltransferases"/>
    <property type="match status" value="1"/>
</dbReference>
<evidence type="ECO:0000259" key="1">
    <source>
        <dbReference type="Pfam" id="PF08242"/>
    </source>
</evidence>
<name>A0ABQ6FM96_9CHLR</name>
<dbReference type="InterPro" id="IPR013217">
    <property type="entry name" value="Methyltransf_12"/>
</dbReference>
<comment type="caution">
    <text evidence="2">The sequence shown here is derived from an EMBL/GenBank/DDBJ whole genome shotgun (WGS) entry which is preliminary data.</text>
</comment>
<sequence length="191" mass="21804">MLLQKKLQNERGQRMNHNDHVRLLRKGVVGPGGVWADLGSGWGAFTLALADLLGPTARIYSIDKERASLRQQEQALHEHFPTVEVAYQATDFTRHLDLPPLDGVVMANSLHYVRKKDDLLQRVRGYLRPGGRLLLVEYNADRGNFWAPYPLSYRTWEALARQNGFAHTTLLERAPSRYLNEIYSALSIRPD</sequence>
<gene>
    <name evidence="2" type="ORF">KDH_12290</name>
</gene>
<proteinExistence type="predicted"/>
<dbReference type="InterPro" id="IPR029063">
    <property type="entry name" value="SAM-dependent_MTases_sf"/>
</dbReference>
<reference evidence="2 3" key="1">
    <citation type="submission" date="2023-02" db="EMBL/GenBank/DDBJ databases">
        <title>Dictyobacter halimunensis sp. nov., a new member of the class Ktedonobacteria from forest soil in a geothermal area.</title>
        <authorList>
            <person name="Rachmania M.K."/>
            <person name="Ningsih F."/>
            <person name="Sakai Y."/>
            <person name="Yabe S."/>
            <person name="Yokota A."/>
            <person name="Sjamsuridzal W."/>
        </authorList>
    </citation>
    <scope>NUCLEOTIDE SEQUENCE [LARGE SCALE GENOMIC DNA]</scope>
    <source>
        <strain evidence="2 3">S3.2.2.5</strain>
    </source>
</reference>
<evidence type="ECO:0000313" key="2">
    <source>
        <dbReference type="EMBL" id="GLV54382.1"/>
    </source>
</evidence>
<accession>A0ABQ6FM96</accession>
<organism evidence="2 3">
    <name type="scientific">Dictyobacter halimunensis</name>
    <dbReference type="NCBI Taxonomy" id="3026934"/>
    <lineage>
        <taxon>Bacteria</taxon>
        <taxon>Bacillati</taxon>
        <taxon>Chloroflexota</taxon>
        <taxon>Ktedonobacteria</taxon>
        <taxon>Ktedonobacterales</taxon>
        <taxon>Dictyobacteraceae</taxon>
        <taxon>Dictyobacter</taxon>
    </lineage>
</organism>